<dbReference type="RefSeq" id="WP_203780248.1">
    <property type="nucleotide sequence ID" value="NZ_BOMV01000007.1"/>
</dbReference>
<gene>
    <name evidence="3" type="ORF">Ari01nite_14470</name>
</gene>
<organism evidence="3 4">
    <name type="scientific">Paractinoplanes rishiriensis</name>
    <dbReference type="NCBI Taxonomy" id="1050105"/>
    <lineage>
        <taxon>Bacteria</taxon>
        <taxon>Bacillati</taxon>
        <taxon>Actinomycetota</taxon>
        <taxon>Actinomycetes</taxon>
        <taxon>Micromonosporales</taxon>
        <taxon>Micromonosporaceae</taxon>
        <taxon>Paractinoplanes</taxon>
    </lineage>
</organism>
<accession>A0A919MZM2</accession>
<keyword evidence="4" id="KW-1185">Reference proteome</keyword>
<dbReference type="EMBL" id="BOMV01000007">
    <property type="protein sequence ID" value="GIE93982.1"/>
    <property type="molecule type" value="Genomic_DNA"/>
</dbReference>
<comment type="caution">
    <text evidence="3">The sequence shown here is derived from an EMBL/GenBank/DDBJ whole genome shotgun (WGS) entry which is preliminary data.</text>
</comment>
<evidence type="ECO:0000313" key="4">
    <source>
        <dbReference type="Proteomes" id="UP000636960"/>
    </source>
</evidence>
<dbReference type="InterPro" id="IPR018247">
    <property type="entry name" value="EF_Hand_1_Ca_BS"/>
</dbReference>
<dbReference type="Pfam" id="PF13202">
    <property type="entry name" value="EF-hand_5"/>
    <property type="match status" value="1"/>
</dbReference>
<evidence type="ECO:0000259" key="2">
    <source>
        <dbReference type="Pfam" id="PF13202"/>
    </source>
</evidence>
<dbReference type="AlphaFoldDB" id="A0A919MZM2"/>
<dbReference type="Proteomes" id="UP000636960">
    <property type="component" value="Unassembled WGS sequence"/>
</dbReference>
<dbReference type="PROSITE" id="PS00018">
    <property type="entry name" value="EF_HAND_1"/>
    <property type="match status" value="1"/>
</dbReference>
<name>A0A919MZM2_9ACTN</name>
<dbReference type="InterPro" id="IPR028974">
    <property type="entry name" value="TSP_type-3_rpt"/>
</dbReference>
<sequence>MTQQDGDDLGMWSEFGTAAGMAADRAARALTGEPAGGRAGGTAHSGMGDRPDLDGLPPVTRMGDAPSTGEEVAGAVRDVAAMMPPAGYRNRVDADGDGTLDKATYRGDGKGGAEIHVDLNRDGKADFVGHDTDLDNRVDFAVYDKNHDGFFEKRMYDDDGDGYLDRAEWTADS</sequence>
<dbReference type="GO" id="GO:0005509">
    <property type="term" value="F:calcium ion binding"/>
    <property type="evidence" value="ECO:0007669"/>
    <property type="project" value="InterPro"/>
</dbReference>
<reference evidence="3" key="1">
    <citation type="submission" date="2021-01" db="EMBL/GenBank/DDBJ databases">
        <title>Whole genome shotgun sequence of Actinoplanes rishiriensis NBRC 108556.</title>
        <authorList>
            <person name="Komaki H."/>
            <person name="Tamura T."/>
        </authorList>
    </citation>
    <scope>NUCLEOTIDE SEQUENCE</scope>
    <source>
        <strain evidence="3">NBRC 108556</strain>
    </source>
</reference>
<feature type="domain" description="EF-hand" evidence="2">
    <location>
        <begin position="154"/>
        <end position="169"/>
    </location>
</feature>
<evidence type="ECO:0000313" key="3">
    <source>
        <dbReference type="EMBL" id="GIE93982.1"/>
    </source>
</evidence>
<protein>
    <recommendedName>
        <fullName evidence="2">EF-hand domain-containing protein</fullName>
    </recommendedName>
</protein>
<feature type="region of interest" description="Disordered" evidence="1">
    <location>
        <begin position="26"/>
        <end position="69"/>
    </location>
</feature>
<dbReference type="InterPro" id="IPR002048">
    <property type="entry name" value="EF_hand_dom"/>
</dbReference>
<evidence type="ECO:0000256" key="1">
    <source>
        <dbReference type="SAM" id="MobiDB-lite"/>
    </source>
</evidence>
<dbReference type="SUPFAM" id="SSF103647">
    <property type="entry name" value="TSP type-3 repeat"/>
    <property type="match status" value="1"/>
</dbReference>
<proteinExistence type="predicted"/>